<proteinExistence type="predicted"/>
<evidence type="ECO:0000313" key="4">
    <source>
        <dbReference type="EMBL" id="AHW59403.1"/>
    </source>
</evidence>
<dbReference type="EMBL" id="CP007451">
    <property type="protein sequence ID" value="AHW59403.1"/>
    <property type="molecule type" value="Genomic_DNA"/>
</dbReference>
<name>A0ABM5Q724_9BACT</name>
<dbReference type="Gene3D" id="3.40.50.2000">
    <property type="entry name" value="Glycogen Phosphorylase B"/>
    <property type="match status" value="2"/>
</dbReference>
<accession>A0ABM5Q724</accession>
<evidence type="ECO:0000313" key="5">
    <source>
        <dbReference type="Proteomes" id="UP000023772"/>
    </source>
</evidence>
<keyword evidence="1" id="KW-0808">Transferase</keyword>
<dbReference type="SUPFAM" id="SSF53756">
    <property type="entry name" value="UDP-Glycosyltransferase/glycogen phosphorylase"/>
    <property type="match status" value="1"/>
</dbReference>
<organism evidence="4 5">
    <name type="scientific">Draconibacterium orientale</name>
    <dbReference type="NCBI Taxonomy" id="1168034"/>
    <lineage>
        <taxon>Bacteria</taxon>
        <taxon>Pseudomonadati</taxon>
        <taxon>Bacteroidota</taxon>
        <taxon>Bacteroidia</taxon>
        <taxon>Marinilabiliales</taxon>
        <taxon>Prolixibacteraceae</taxon>
        <taxon>Draconibacterium</taxon>
    </lineage>
</organism>
<gene>
    <name evidence="4" type="ORF">FH5T_06740</name>
</gene>
<feature type="domain" description="Glycosyltransferase subfamily 4-like N-terminal" evidence="3">
    <location>
        <begin position="46"/>
        <end position="184"/>
    </location>
</feature>
<reference evidence="4 5" key="1">
    <citation type="submission" date="2014-03" db="EMBL/GenBank/DDBJ databases">
        <title>Complete genome sequence of a deeply braunched marine Bacteroidia bacterium Draconibacterium orientale type strain FH5T.</title>
        <authorList>
            <person name="Li X."/>
            <person name="Wang X."/>
            <person name="Xie Z."/>
            <person name="Du Z."/>
            <person name="Chen G."/>
        </authorList>
    </citation>
    <scope>NUCLEOTIDE SEQUENCE [LARGE SCALE GENOMIC DNA]</scope>
    <source>
        <strain evidence="4 5">FH5</strain>
    </source>
</reference>
<protein>
    <submittedName>
        <fullName evidence="4">A-glycosyltransferase</fullName>
    </submittedName>
</protein>
<dbReference type="Pfam" id="PF00534">
    <property type="entry name" value="Glycos_transf_1"/>
    <property type="match status" value="1"/>
</dbReference>
<dbReference type="CDD" id="cd03809">
    <property type="entry name" value="GT4_MtfB-like"/>
    <property type="match status" value="1"/>
</dbReference>
<dbReference type="Pfam" id="PF13439">
    <property type="entry name" value="Glyco_transf_4"/>
    <property type="match status" value="1"/>
</dbReference>
<sequence>MYIYEKSTALMVIAVNTRLLIKGKLEGIGWFTYETLKRMTINHPEHEFIFIFDRPYNKDYIFAENVTPVVIGPPTRHPFLWYLWFEFRIPAILKKYKADLFLSPDGYLSQRTRVPQLGVIHDINFVHRPDDLPWLKAKYYNRYFPKFARLAKRIATVSFYSKEDITRSFKVDYDKIDVVYDGINQIFEPISEEEKMEVRSMFTDGAEYFLFVGALHPRKNVCGLLKAFDAFKSVVNNATKLVIVGGEMHKTGDIFETYENMRHKDDVVFTGRVSTADLHDIFGAAMALTFVPFFEGFGIPIVEAMSAGVPVICSNTTSIPEVGGNAVLYADPLKIDQITDAMIKLHEDSDLRTELVEKGFLQKNKFSWDETARLLWMSVEKSLQ</sequence>
<evidence type="ECO:0000259" key="2">
    <source>
        <dbReference type="Pfam" id="PF00534"/>
    </source>
</evidence>
<keyword evidence="5" id="KW-1185">Reference proteome</keyword>
<evidence type="ECO:0000256" key="1">
    <source>
        <dbReference type="ARBA" id="ARBA00022679"/>
    </source>
</evidence>
<dbReference type="Proteomes" id="UP000023772">
    <property type="component" value="Chromosome"/>
</dbReference>
<dbReference type="InterPro" id="IPR001296">
    <property type="entry name" value="Glyco_trans_1"/>
</dbReference>
<feature type="domain" description="Glycosyl transferase family 1" evidence="2">
    <location>
        <begin position="202"/>
        <end position="359"/>
    </location>
</feature>
<dbReference type="PANTHER" id="PTHR46401:SF2">
    <property type="entry name" value="GLYCOSYLTRANSFERASE WBBK-RELATED"/>
    <property type="match status" value="1"/>
</dbReference>
<evidence type="ECO:0000259" key="3">
    <source>
        <dbReference type="Pfam" id="PF13439"/>
    </source>
</evidence>
<dbReference type="InterPro" id="IPR028098">
    <property type="entry name" value="Glyco_trans_4-like_N"/>
</dbReference>
<dbReference type="PANTHER" id="PTHR46401">
    <property type="entry name" value="GLYCOSYLTRANSFERASE WBBK-RELATED"/>
    <property type="match status" value="1"/>
</dbReference>